<dbReference type="PIRSF" id="PIRSF011396">
    <property type="entry name" value="Trp_halogenase"/>
    <property type="match status" value="1"/>
</dbReference>
<dbReference type="GO" id="GO:0004497">
    <property type="term" value="F:monooxygenase activity"/>
    <property type="evidence" value="ECO:0007669"/>
    <property type="project" value="InterPro"/>
</dbReference>
<dbReference type="AlphaFoldDB" id="A0A5C4N0E3"/>
<evidence type="ECO:0000256" key="1">
    <source>
        <dbReference type="PIRSR" id="PIRSR011396-1"/>
    </source>
</evidence>
<feature type="binding site" evidence="2">
    <location>
        <begin position="27"/>
        <end position="30"/>
    </location>
    <ligand>
        <name>FAD</name>
        <dbReference type="ChEBI" id="CHEBI:57692"/>
    </ligand>
</feature>
<dbReference type="InterPro" id="IPR006905">
    <property type="entry name" value="Flavin_halogenase"/>
</dbReference>
<comment type="caution">
    <text evidence="3">The sequence shown here is derived from an EMBL/GenBank/DDBJ whole genome shotgun (WGS) entry which is preliminary data.</text>
</comment>
<feature type="binding site" evidence="2">
    <location>
        <position position="342"/>
    </location>
    <ligand>
        <name>FAD</name>
        <dbReference type="ChEBI" id="CHEBI:57692"/>
    </ligand>
</feature>
<protein>
    <submittedName>
        <fullName evidence="3">Tryptophan 7-halogenase</fullName>
    </submittedName>
</protein>
<dbReference type="OrthoDB" id="462203at2"/>
<gene>
    <name evidence="3" type="ORF">FHG66_10180</name>
</gene>
<dbReference type="Pfam" id="PF04820">
    <property type="entry name" value="Trp_halogenase"/>
    <property type="match status" value="1"/>
</dbReference>
<keyword evidence="4" id="KW-1185">Reference proteome</keyword>
<feature type="binding site" evidence="2">
    <location>
        <position position="196"/>
    </location>
    <ligand>
        <name>FAD</name>
        <dbReference type="ChEBI" id="CHEBI:57692"/>
    </ligand>
</feature>
<dbReference type="PANTHER" id="PTHR43747:SF4">
    <property type="entry name" value="FLAVIN-DEPENDENT TRYPTOPHAN HALOGENASE"/>
    <property type="match status" value="1"/>
</dbReference>
<keyword evidence="2" id="KW-0547">Nucleotide-binding</keyword>
<sequence>MGSSRAAPEGLVMTAAGWPRRIVVVGGGTAGWLAAMMLSDVAAKTSPGTSVTVIESSRIGVIGVGEGSTAVFRQMLRRFGLDEEEFLRETGATIKFGIRHRDWRRLGHHYDGPIDDPHLVAPGVPLDAYAVAAGKPVQEAHLFQHLIWKKRGPFAEVNGKRVPAGPFHYAFHFDQALVGAWLRKKAKGIRHVNDQVTGVETGGEGVVAVHLEGGERVEGDLFIDASGFRRRLVSELPFEWVSFADMLPNNRALPFWLDLKDGEEIDPVTGAWAQGHGWMWNIPTQGRYGCGYVYCDQYITPEEAQAEIERALGHPIEPRSDIRINPGRQRDVWVGNVVALGLASSFLEPLEATSIHGTIGQLICLTEWIGTPSGKERYNATAARQVDDFRDFVRLHYVSERRDTAYWRDVTASHPPVVTERLEKWSRKFPSREDFEPFPLGLAHVQEQLYVPVLNGLGLLSQDLARAEMARDPKLRQRARETHASLVAEYSRAAEKCLPHRAWLESLHKEMAA</sequence>
<dbReference type="GO" id="GO:0000166">
    <property type="term" value="F:nucleotide binding"/>
    <property type="evidence" value="ECO:0007669"/>
    <property type="project" value="UniProtKB-KW"/>
</dbReference>
<dbReference type="PANTHER" id="PTHR43747">
    <property type="entry name" value="FAD-BINDING PROTEIN"/>
    <property type="match status" value="1"/>
</dbReference>
<feature type="binding site" evidence="2">
    <location>
        <position position="351"/>
    </location>
    <ligand>
        <name>L-tryptophan</name>
        <dbReference type="ChEBI" id="CHEBI:57912"/>
    </ligand>
</feature>
<evidence type="ECO:0000313" key="3">
    <source>
        <dbReference type="EMBL" id="TNC49870.1"/>
    </source>
</evidence>
<evidence type="ECO:0000256" key="2">
    <source>
        <dbReference type="PIRSR" id="PIRSR011396-2"/>
    </source>
</evidence>
<dbReference type="SUPFAM" id="SSF51905">
    <property type="entry name" value="FAD/NAD(P)-binding domain"/>
    <property type="match status" value="1"/>
</dbReference>
<reference evidence="3 4" key="1">
    <citation type="submission" date="2019-06" db="EMBL/GenBank/DDBJ databases">
        <title>YIM 131921 draft genome.</title>
        <authorList>
            <person name="Jiang L."/>
        </authorList>
    </citation>
    <scope>NUCLEOTIDE SEQUENCE [LARGE SCALE GENOMIC DNA]</scope>
    <source>
        <strain evidence="3 4">YIM 131921</strain>
    </source>
</reference>
<dbReference type="Proteomes" id="UP000305887">
    <property type="component" value="Unassembled WGS sequence"/>
</dbReference>
<keyword evidence="2" id="KW-0274">FAD</keyword>
<accession>A0A5C4N0E3</accession>
<evidence type="ECO:0000313" key="4">
    <source>
        <dbReference type="Proteomes" id="UP000305887"/>
    </source>
</evidence>
<proteinExistence type="predicted"/>
<organism evidence="3 4">
    <name type="scientific">Rubellimicrobium rubrum</name>
    <dbReference type="NCBI Taxonomy" id="2585369"/>
    <lineage>
        <taxon>Bacteria</taxon>
        <taxon>Pseudomonadati</taxon>
        <taxon>Pseudomonadota</taxon>
        <taxon>Alphaproteobacteria</taxon>
        <taxon>Rhodobacterales</taxon>
        <taxon>Roseobacteraceae</taxon>
        <taxon>Rubellimicrobium</taxon>
    </lineage>
</organism>
<dbReference type="EMBL" id="VDFU01000009">
    <property type="protein sequence ID" value="TNC49870.1"/>
    <property type="molecule type" value="Genomic_DNA"/>
</dbReference>
<dbReference type="InterPro" id="IPR033856">
    <property type="entry name" value="Trp_halogen"/>
</dbReference>
<dbReference type="InterPro" id="IPR050816">
    <property type="entry name" value="Flavin-dep_Halogenase_NPB"/>
</dbReference>
<keyword evidence="2" id="KW-0285">Flavoprotein</keyword>
<feature type="binding site" evidence="2">
    <location>
        <position position="95"/>
    </location>
    <ligand>
        <name>7-chloro-L-tryptophan</name>
        <dbReference type="ChEBI" id="CHEBI:58713"/>
    </ligand>
</feature>
<feature type="binding site" evidence="2">
    <location>
        <position position="355"/>
    </location>
    <ligand>
        <name>FAD</name>
        <dbReference type="ChEBI" id="CHEBI:57692"/>
    </ligand>
</feature>
<dbReference type="InterPro" id="IPR036188">
    <property type="entry name" value="FAD/NAD-bd_sf"/>
</dbReference>
<dbReference type="Gene3D" id="3.50.50.60">
    <property type="entry name" value="FAD/NAD(P)-binding domain"/>
    <property type="match status" value="1"/>
</dbReference>
<feature type="active site" evidence="1">
    <location>
        <position position="95"/>
    </location>
</feature>
<name>A0A5C4N0E3_9RHOB</name>